<dbReference type="EMBL" id="BMGD01000004">
    <property type="protein sequence ID" value="GGB69038.1"/>
    <property type="molecule type" value="Genomic_DNA"/>
</dbReference>
<dbReference type="Proteomes" id="UP000614261">
    <property type="component" value="Unassembled WGS sequence"/>
</dbReference>
<evidence type="ECO:0008006" key="5">
    <source>
        <dbReference type="Google" id="ProtNLM"/>
    </source>
</evidence>
<reference evidence="4" key="1">
    <citation type="journal article" date="2019" name="Int. J. Syst. Evol. Microbiol.">
        <title>The Global Catalogue of Microorganisms (GCM) 10K type strain sequencing project: providing services to taxonomists for standard genome sequencing and annotation.</title>
        <authorList>
            <consortium name="The Broad Institute Genomics Platform"/>
            <consortium name="The Broad Institute Genome Sequencing Center for Infectious Disease"/>
            <person name="Wu L."/>
            <person name="Ma J."/>
        </authorList>
    </citation>
    <scope>NUCLEOTIDE SEQUENCE [LARGE SCALE GENOMIC DNA]</scope>
    <source>
        <strain evidence="4">CGMCC 1.12851</strain>
    </source>
</reference>
<dbReference type="CDD" id="cd01948">
    <property type="entry name" value="EAL"/>
    <property type="match status" value="1"/>
</dbReference>
<dbReference type="InterPro" id="IPR003018">
    <property type="entry name" value="GAF"/>
</dbReference>
<evidence type="ECO:0000313" key="4">
    <source>
        <dbReference type="Proteomes" id="UP000614261"/>
    </source>
</evidence>
<dbReference type="InterPro" id="IPR043128">
    <property type="entry name" value="Rev_trsase/Diguanyl_cyclase"/>
</dbReference>
<dbReference type="Gene3D" id="3.20.20.450">
    <property type="entry name" value="EAL domain"/>
    <property type="match status" value="1"/>
</dbReference>
<dbReference type="PANTHER" id="PTHR44757:SF2">
    <property type="entry name" value="BIOFILM ARCHITECTURE MAINTENANCE PROTEIN MBAA"/>
    <property type="match status" value="1"/>
</dbReference>
<evidence type="ECO:0000259" key="2">
    <source>
        <dbReference type="PROSITE" id="PS50887"/>
    </source>
</evidence>
<dbReference type="SUPFAM" id="SSF55073">
    <property type="entry name" value="Nucleotide cyclase"/>
    <property type="match status" value="1"/>
</dbReference>
<gene>
    <name evidence="3" type="ORF">GCM10010833_25320</name>
</gene>
<dbReference type="PANTHER" id="PTHR44757">
    <property type="entry name" value="DIGUANYLATE CYCLASE DGCP"/>
    <property type="match status" value="1"/>
</dbReference>
<dbReference type="Gene3D" id="3.30.450.40">
    <property type="match status" value="1"/>
</dbReference>
<name>A0ABQ1JHF3_9SPHN</name>
<dbReference type="RefSeq" id="WP_376857560.1">
    <property type="nucleotide sequence ID" value="NZ_JBHRVH010000001.1"/>
</dbReference>
<keyword evidence="4" id="KW-1185">Reference proteome</keyword>
<dbReference type="InterPro" id="IPR035919">
    <property type="entry name" value="EAL_sf"/>
</dbReference>
<proteinExistence type="predicted"/>
<dbReference type="Pfam" id="PF00563">
    <property type="entry name" value="EAL"/>
    <property type="match status" value="1"/>
</dbReference>
<dbReference type="InterPro" id="IPR029016">
    <property type="entry name" value="GAF-like_dom_sf"/>
</dbReference>
<dbReference type="SMART" id="SM00267">
    <property type="entry name" value="GGDEF"/>
    <property type="match status" value="1"/>
</dbReference>
<comment type="caution">
    <text evidence="3">The sequence shown here is derived from an EMBL/GenBank/DDBJ whole genome shotgun (WGS) entry which is preliminary data.</text>
</comment>
<dbReference type="Gene3D" id="3.30.70.270">
    <property type="match status" value="1"/>
</dbReference>
<dbReference type="InterPro" id="IPR000160">
    <property type="entry name" value="GGDEF_dom"/>
</dbReference>
<dbReference type="SUPFAM" id="SSF141868">
    <property type="entry name" value="EAL domain-like"/>
    <property type="match status" value="1"/>
</dbReference>
<protein>
    <recommendedName>
        <fullName evidence="5">GGDEF-domain containing protein</fullName>
    </recommendedName>
</protein>
<dbReference type="SUPFAM" id="SSF55781">
    <property type="entry name" value="GAF domain-like"/>
    <property type="match status" value="1"/>
</dbReference>
<feature type="domain" description="EAL" evidence="1">
    <location>
        <begin position="366"/>
        <end position="620"/>
    </location>
</feature>
<sequence>MPSKRFAQQAHVVEILADAISAHVCDADHAIDKILSGMGSLSDVDRAYVFQCRPGDIVDNTHEWCSEGTAPMIDVLQNMPMDIIAPWREGFERGEPLHVPSIDAFDLSPDLRELMAMQGIKGILLVPLQWDGSIVGFVGFDQVGVARPFSAEILRILIAVAGAVGTILARAAANREITRTKTELEEAVRQLRHLVMHDDLTGAPNRRAFHLAINVALENGERHQTETSVAMIDLARFKSVNEKYGHTEGDRLLSQIVQRWAVVSKSGVDIYRIGGDEFAVVLNDRDAESAMHDVIDRMRLALLEPFILGDQNTRIDMSAGLTVAPRDGTSAEVLAANADLAVLTSKVEKGRTCAYSPDLRKLALQRHETAQDLLAASPDKDFVVVYQPIVDLHTGAIVKVEVLLRWQHPTRGLLNPDDFIDVLCGLDQSRKVGRWVLETACRQVAEWNRRFSLDLVVAVNAFPLQVATYDFVLEVQSALYHSKLPVRCLEIEVTENITMQDGSLNLKVLKQLSDMSVAISLDDFGTGFASLNSVLQIDVQTLKIDRSFAFGLHPGDPRIEVLKAMRHMTKGLGIRSVVEGIEDEIVAGIVRDIGFDFGQGYYWSRAIDPESFAVLLAQDHASAMKYG</sequence>
<dbReference type="PROSITE" id="PS50883">
    <property type="entry name" value="EAL"/>
    <property type="match status" value="1"/>
</dbReference>
<dbReference type="InterPro" id="IPR052155">
    <property type="entry name" value="Biofilm_reg_signaling"/>
</dbReference>
<feature type="domain" description="GGDEF" evidence="2">
    <location>
        <begin position="225"/>
        <end position="359"/>
    </location>
</feature>
<dbReference type="InterPro" id="IPR001633">
    <property type="entry name" value="EAL_dom"/>
</dbReference>
<dbReference type="PROSITE" id="PS50887">
    <property type="entry name" value="GGDEF"/>
    <property type="match status" value="1"/>
</dbReference>
<dbReference type="NCBIfam" id="TIGR00254">
    <property type="entry name" value="GGDEF"/>
    <property type="match status" value="1"/>
</dbReference>
<dbReference type="InterPro" id="IPR029787">
    <property type="entry name" value="Nucleotide_cyclase"/>
</dbReference>
<evidence type="ECO:0000313" key="3">
    <source>
        <dbReference type="EMBL" id="GGB69038.1"/>
    </source>
</evidence>
<accession>A0ABQ1JHF3</accession>
<organism evidence="3 4">
    <name type="scientific">Blastomonas aquatica</name>
    <dbReference type="NCBI Taxonomy" id="1510276"/>
    <lineage>
        <taxon>Bacteria</taxon>
        <taxon>Pseudomonadati</taxon>
        <taxon>Pseudomonadota</taxon>
        <taxon>Alphaproteobacteria</taxon>
        <taxon>Sphingomonadales</taxon>
        <taxon>Sphingomonadaceae</taxon>
        <taxon>Blastomonas</taxon>
    </lineage>
</organism>
<dbReference type="SMART" id="SM00052">
    <property type="entry name" value="EAL"/>
    <property type="match status" value="1"/>
</dbReference>
<dbReference type="Pfam" id="PF00990">
    <property type="entry name" value="GGDEF"/>
    <property type="match status" value="1"/>
</dbReference>
<dbReference type="Pfam" id="PF01590">
    <property type="entry name" value="GAF"/>
    <property type="match status" value="1"/>
</dbReference>
<evidence type="ECO:0000259" key="1">
    <source>
        <dbReference type="PROSITE" id="PS50883"/>
    </source>
</evidence>
<dbReference type="CDD" id="cd01949">
    <property type="entry name" value="GGDEF"/>
    <property type="match status" value="1"/>
</dbReference>
<dbReference type="SMART" id="SM00065">
    <property type="entry name" value="GAF"/>
    <property type="match status" value="1"/>
</dbReference>